<dbReference type="Proteomes" id="UP001500729">
    <property type="component" value="Unassembled WGS sequence"/>
</dbReference>
<name>A0ABP3N2L1_SACER</name>
<reference evidence="2" key="1">
    <citation type="journal article" date="2019" name="Int. J. Syst. Evol. Microbiol.">
        <title>The Global Catalogue of Microorganisms (GCM) 10K type strain sequencing project: providing services to taxonomists for standard genome sequencing and annotation.</title>
        <authorList>
            <consortium name="The Broad Institute Genomics Platform"/>
            <consortium name="The Broad Institute Genome Sequencing Center for Infectious Disease"/>
            <person name="Wu L."/>
            <person name="Ma J."/>
        </authorList>
    </citation>
    <scope>NUCLEOTIDE SEQUENCE [LARGE SCALE GENOMIC DNA]</scope>
    <source>
        <strain evidence="2">JCM 10303</strain>
    </source>
</reference>
<evidence type="ECO:0000313" key="1">
    <source>
        <dbReference type="EMBL" id="GAA0534196.1"/>
    </source>
</evidence>
<dbReference type="EMBL" id="BAAAGS010000023">
    <property type="protein sequence ID" value="GAA0534196.1"/>
    <property type="molecule type" value="Genomic_DNA"/>
</dbReference>
<proteinExistence type="predicted"/>
<keyword evidence="2" id="KW-1185">Reference proteome</keyword>
<protein>
    <submittedName>
        <fullName evidence="1">Uncharacterized protein</fullName>
    </submittedName>
</protein>
<gene>
    <name evidence="1" type="ORF">GCM10009533_36640</name>
</gene>
<evidence type="ECO:0000313" key="2">
    <source>
        <dbReference type="Proteomes" id="UP001500729"/>
    </source>
</evidence>
<accession>A0ABP3N2L1</accession>
<organism evidence="1 2">
    <name type="scientific">Saccharopolyspora erythraea</name>
    <name type="common">Streptomyces erythraeus</name>
    <dbReference type="NCBI Taxonomy" id="1836"/>
    <lineage>
        <taxon>Bacteria</taxon>
        <taxon>Bacillati</taxon>
        <taxon>Actinomycetota</taxon>
        <taxon>Actinomycetes</taxon>
        <taxon>Pseudonocardiales</taxon>
        <taxon>Pseudonocardiaceae</taxon>
        <taxon>Saccharopolyspora</taxon>
    </lineage>
</organism>
<sequence>MFLRRASAAAHRTAWMADDEPSTPATTGFEPGLLINPPGMHAVPTRANTAERLPAARVRQSSRSLECRPWDVSLGIGGAWNHSYYVRDSRRRTAHR</sequence>
<comment type="caution">
    <text evidence="1">The sequence shown here is derived from an EMBL/GenBank/DDBJ whole genome shotgun (WGS) entry which is preliminary data.</text>
</comment>